<reference evidence="1 2" key="1">
    <citation type="submission" date="2018-07" db="EMBL/GenBank/DDBJ databases">
        <title>A draft genome of a endophytic bacteria, a new species of Pedobacter.</title>
        <authorList>
            <person name="Zhang Z.D."/>
            <person name="Chen Z.J."/>
        </authorList>
    </citation>
    <scope>NUCLEOTIDE SEQUENCE [LARGE SCALE GENOMIC DNA]</scope>
    <source>
        <strain evidence="1 2">RS10</strain>
    </source>
</reference>
<evidence type="ECO:0000313" key="1">
    <source>
        <dbReference type="EMBL" id="RBQ11790.1"/>
    </source>
</evidence>
<evidence type="ECO:0008006" key="3">
    <source>
        <dbReference type="Google" id="ProtNLM"/>
    </source>
</evidence>
<dbReference type="InterPro" id="IPR012340">
    <property type="entry name" value="NA-bd_OB-fold"/>
</dbReference>
<dbReference type="Gene3D" id="2.40.50.140">
    <property type="entry name" value="Nucleic acid-binding proteins"/>
    <property type="match status" value="1"/>
</dbReference>
<dbReference type="AlphaFoldDB" id="A0A366LDE3"/>
<dbReference type="SUPFAM" id="SSF50249">
    <property type="entry name" value="Nucleic acid-binding proteins"/>
    <property type="match status" value="1"/>
</dbReference>
<dbReference type="RefSeq" id="WP_113946870.1">
    <property type="nucleotide sequence ID" value="NZ_QNQU01000001.1"/>
</dbReference>
<accession>A0A366LDE3</accession>
<keyword evidence="2" id="KW-1185">Reference proteome</keyword>
<dbReference type="OrthoDB" id="773333at2"/>
<dbReference type="EMBL" id="QNQU01000001">
    <property type="protein sequence ID" value="RBQ11790.1"/>
    <property type="molecule type" value="Genomic_DNA"/>
</dbReference>
<protein>
    <recommendedName>
        <fullName evidence="3">Cold-shock protein</fullName>
    </recommendedName>
</protein>
<gene>
    <name evidence="1" type="ORF">DRW42_00495</name>
</gene>
<comment type="caution">
    <text evidence="1">The sequence shown here is derived from an EMBL/GenBank/DDBJ whole genome shotgun (WGS) entry which is preliminary data.</text>
</comment>
<dbReference type="Proteomes" id="UP000252081">
    <property type="component" value="Unassembled WGS sequence"/>
</dbReference>
<evidence type="ECO:0000313" key="2">
    <source>
        <dbReference type="Proteomes" id="UP000252081"/>
    </source>
</evidence>
<name>A0A366LDE3_9SPHI</name>
<organism evidence="1 2">
    <name type="scientific">Pedobacter miscanthi</name>
    <dbReference type="NCBI Taxonomy" id="2259170"/>
    <lineage>
        <taxon>Bacteria</taxon>
        <taxon>Pseudomonadati</taxon>
        <taxon>Bacteroidota</taxon>
        <taxon>Sphingobacteriia</taxon>
        <taxon>Sphingobacteriales</taxon>
        <taxon>Sphingobacteriaceae</taxon>
        <taxon>Pedobacter</taxon>
    </lineage>
</organism>
<proteinExistence type="predicted"/>
<sequence>MRKGKILSVSEVHGHGTIEDENQQEITFSLASLQVSVHVSDEVSFDIAMGASGLVAVDILTIKED</sequence>